<reference evidence="8 9" key="1">
    <citation type="submission" date="2014-01" db="EMBL/GenBank/DDBJ databases">
        <title>Genome sequence and analysis of Xanthomonas arboricola pv. pruni.</title>
        <authorList>
            <person name="Fujikawa T."/>
            <person name="Nakazono-Nagaoka E."/>
        </authorList>
    </citation>
    <scope>NUCLEOTIDE SEQUENCE [LARGE SCALE GENOMIC DNA]</scope>
    <source>
        <strain evidence="9">MAFF 311562</strain>
    </source>
</reference>
<dbReference type="PANTHER" id="PTHR43214">
    <property type="entry name" value="TWO-COMPONENT RESPONSE REGULATOR"/>
    <property type="match status" value="1"/>
</dbReference>
<dbReference type="Gene3D" id="3.40.50.2300">
    <property type="match status" value="1"/>
</dbReference>
<evidence type="ECO:0000259" key="7">
    <source>
        <dbReference type="PROSITE" id="PS50110"/>
    </source>
</evidence>
<evidence type="ECO:0000256" key="2">
    <source>
        <dbReference type="ARBA" id="ARBA00023015"/>
    </source>
</evidence>
<feature type="modified residue" description="4-aspartylphosphate" evidence="5">
    <location>
        <position position="54"/>
    </location>
</feature>
<keyword evidence="4" id="KW-0804">Transcription</keyword>
<keyword evidence="3" id="KW-0238">DNA-binding</keyword>
<dbReference type="PROSITE" id="PS00622">
    <property type="entry name" value="HTH_LUXR_1"/>
    <property type="match status" value="1"/>
</dbReference>
<proteinExistence type="predicted"/>
<dbReference type="SUPFAM" id="SSF46894">
    <property type="entry name" value="C-terminal effector domain of the bipartite response regulators"/>
    <property type="match status" value="1"/>
</dbReference>
<dbReference type="Pfam" id="PF00196">
    <property type="entry name" value="GerE"/>
    <property type="match status" value="1"/>
</dbReference>
<keyword evidence="2" id="KW-0805">Transcription regulation</keyword>
<feature type="domain" description="Response regulatory" evidence="7">
    <location>
        <begin position="3"/>
        <end position="119"/>
    </location>
</feature>
<evidence type="ECO:0000256" key="3">
    <source>
        <dbReference type="ARBA" id="ARBA00023125"/>
    </source>
</evidence>
<dbReference type="InterPro" id="IPR000792">
    <property type="entry name" value="Tscrpt_reg_LuxR_C"/>
</dbReference>
<evidence type="ECO:0000313" key="9">
    <source>
        <dbReference type="Proteomes" id="UP000019143"/>
    </source>
</evidence>
<accession>W4RZV1</accession>
<dbReference type="Pfam" id="PF00072">
    <property type="entry name" value="Response_reg"/>
    <property type="match status" value="1"/>
</dbReference>
<protein>
    <submittedName>
        <fullName evidence="8">Two-component system response regulator protein</fullName>
    </submittedName>
</protein>
<keyword evidence="1 5" id="KW-0597">Phosphoprotein</keyword>
<dbReference type="PROSITE" id="PS50110">
    <property type="entry name" value="RESPONSE_REGULATORY"/>
    <property type="match status" value="1"/>
</dbReference>
<organism evidence="8 9">
    <name type="scientific">Xanthomonas arboricola pv. pruni str. MAFF 311562</name>
    <dbReference type="NCBI Taxonomy" id="1414836"/>
    <lineage>
        <taxon>Bacteria</taxon>
        <taxon>Pseudomonadati</taxon>
        <taxon>Pseudomonadota</taxon>
        <taxon>Gammaproteobacteria</taxon>
        <taxon>Lysobacterales</taxon>
        <taxon>Lysobacteraceae</taxon>
        <taxon>Xanthomonas</taxon>
    </lineage>
</organism>
<sequence length="240" mass="25798">MIRVCLVDDQTLVRQGIRSLLALDNGIEVVAEASDGKQAVEQIPQVQPDVVLMDMRMPVMSGLEALQMLSRNGTLPPTIILTTFDDDQLVLAGLKAGAKGYLLKDVSLEQLVGAIRTVADGGSLVQPAVTQRLLSGLEHMRNEFVSLDRPDPLTDRETEILRLMASGFSNKEIANSLGVAEGTIKNHVSNILSKLGVRDRTRAVLKAFEWSFSTPIMRAAGGTKSALPAIASHTGIARCA</sequence>
<dbReference type="InterPro" id="IPR058245">
    <property type="entry name" value="NreC/VraR/RcsB-like_REC"/>
</dbReference>
<dbReference type="SMART" id="SM00448">
    <property type="entry name" value="REC"/>
    <property type="match status" value="1"/>
</dbReference>
<dbReference type="PANTHER" id="PTHR43214:SF24">
    <property type="entry name" value="TRANSCRIPTIONAL REGULATORY PROTEIN NARL-RELATED"/>
    <property type="match status" value="1"/>
</dbReference>
<dbReference type="InterPro" id="IPR011006">
    <property type="entry name" value="CheY-like_superfamily"/>
</dbReference>
<dbReference type="GO" id="GO:0006355">
    <property type="term" value="P:regulation of DNA-templated transcription"/>
    <property type="evidence" value="ECO:0007669"/>
    <property type="project" value="InterPro"/>
</dbReference>
<dbReference type="SUPFAM" id="SSF52172">
    <property type="entry name" value="CheY-like"/>
    <property type="match status" value="1"/>
</dbReference>
<evidence type="ECO:0000313" key="8">
    <source>
        <dbReference type="EMBL" id="GAE49652.1"/>
    </source>
</evidence>
<dbReference type="CDD" id="cd17535">
    <property type="entry name" value="REC_NarL-like"/>
    <property type="match status" value="1"/>
</dbReference>
<evidence type="ECO:0000256" key="4">
    <source>
        <dbReference type="ARBA" id="ARBA00023163"/>
    </source>
</evidence>
<comment type="caution">
    <text evidence="8">The sequence shown here is derived from an EMBL/GenBank/DDBJ whole genome shotgun (WGS) entry which is preliminary data.</text>
</comment>
<dbReference type="InterPro" id="IPR016032">
    <property type="entry name" value="Sig_transdc_resp-reg_C-effctor"/>
</dbReference>
<dbReference type="SMART" id="SM00421">
    <property type="entry name" value="HTH_LUXR"/>
    <property type="match status" value="1"/>
</dbReference>
<dbReference type="EMBL" id="BAVB01000223">
    <property type="protein sequence ID" value="GAE49652.1"/>
    <property type="molecule type" value="Genomic_DNA"/>
</dbReference>
<dbReference type="InterPro" id="IPR039420">
    <property type="entry name" value="WalR-like"/>
</dbReference>
<evidence type="ECO:0000259" key="6">
    <source>
        <dbReference type="PROSITE" id="PS50043"/>
    </source>
</evidence>
<dbReference type="PRINTS" id="PR00038">
    <property type="entry name" value="HTHLUXR"/>
</dbReference>
<dbReference type="InterPro" id="IPR001789">
    <property type="entry name" value="Sig_transdc_resp-reg_receiver"/>
</dbReference>
<evidence type="ECO:0000256" key="1">
    <source>
        <dbReference type="ARBA" id="ARBA00022553"/>
    </source>
</evidence>
<dbReference type="GO" id="GO:0003677">
    <property type="term" value="F:DNA binding"/>
    <property type="evidence" value="ECO:0007669"/>
    <property type="project" value="UniProtKB-KW"/>
</dbReference>
<dbReference type="GO" id="GO:0000160">
    <property type="term" value="P:phosphorelay signal transduction system"/>
    <property type="evidence" value="ECO:0007669"/>
    <property type="project" value="InterPro"/>
</dbReference>
<evidence type="ECO:0000256" key="5">
    <source>
        <dbReference type="PROSITE-ProRule" id="PRU00169"/>
    </source>
</evidence>
<dbReference type="Proteomes" id="UP000019143">
    <property type="component" value="Unassembled WGS sequence"/>
</dbReference>
<dbReference type="AlphaFoldDB" id="W4RZV1"/>
<gene>
    <name evidence="8" type="ORF">XPU_1184</name>
</gene>
<feature type="domain" description="HTH luxR-type" evidence="6">
    <location>
        <begin position="146"/>
        <end position="211"/>
    </location>
</feature>
<dbReference type="PROSITE" id="PS50043">
    <property type="entry name" value="HTH_LUXR_2"/>
    <property type="match status" value="1"/>
</dbReference>
<name>W4RZV1_9XANT</name>
<dbReference type="CDD" id="cd06170">
    <property type="entry name" value="LuxR_C_like"/>
    <property type="match status" value="1"/>
</dbReference>